<dbReference type="CDD" id="cd16913">
    <property type="entry name" value="YkuD_like"/>
    <property type="match status" value="1"/>
</dbReference>
<dbReference type="GO" id="GO:0018104">
    <property type="term" value="P:peptidoglycan-protein cross-linking"/>
    <property type="evidence" value="ECO:0007669"/>
    <property type="project" value="TreeGrafter"/>
</dbReference>
<accession>A0A4Q0VWI8</accession>
<dbReference type="InterPro" id="IPR038063">
    <property type="entry name" value="Transpep_catalytic_dom"/>
</dbReference>
<evidence type="ECO:0000256" key="7">
    <source>
        <dbReference type="ARBA" id="ARBA00023316"/>
    </source>
</evidence>
<dbReference type="GO" id="GO:0008360">
    <property type="term" value="P:regulation of cell shape"/>
    <property type="evidence" value="ECO:0007669"/>
    <property type="project" value="UniProtKB-UniRule"/>
</dbReference>
<evidence type="ECO:0000259" key="10">
    <source>
        <dbReference type="PROSITE" id="PS52029"/>
    </source>
</evidence>
<dbReference type="AlphaFoldDB" id="A0A4Q0VWI8"/>
<dbReference type="Pfam" id="PF03734">
    <property type="entry name" value="YkuD"/>
    <property type="match status" value="1"/>
</dbReference>
<keyword evidence="4" id="KW-0378">Hydrolase</keyword>
<protein>
    <recommendedName>
        <fullName evidence="10">L,D-TPase catalytic domain-containing protein</fullName>
    </recommendedName>
</protein>
<evidence type="ECO:0000256" key="1">
    <source>
        <dbReference type="ARBA" id="ARBA00004752"/>
    </source>
</evidence>
<dbReference type="Gene3D" id="2.40.440.10">
    <property type="entry name" value="L,D-transpeptidase catalytic domain-like"/>
    <property type="match status" value="1"/>
</dbReference>
<dbReference type="SUPFAM" id="SSF55383">
    <property type="entry name" value="Copper amine oxidase, domain N"/>
    <property type="match status" value="2"/>
</dbReference>
<dbReference type="UniPathway" id="UPA00219"/>
<dbReference type="GO" id="GO:0071555">
    <property type="term" value="P:cell wall organization"/>
    <property type="evidence" value="ECO:0007669"/>
    <property type="project" value="UniProtKB-UniRule"/>
</dbReference>
<dbReference type="GO" id="GO:0071972">
    <property type="term" value="F:peptidoglycan L,D-transpeptidase activity"/>
    <property type="evidence" value="ECO:0007669"/>
    <property type="project" value="TreeGrafter"/>
</dbReference>
<dbReference type="GO" id="GO:0005576">
    <property type="term" value="C:extracellular region"/>
    <property type="evidence" value="ECO:0007669"/>
    <property type="project" value="TreeGrafter"/>
</dbReference>
<evidence type="ECO:0000256" key="6">
    <source>
        <dbReference type="ARBA" id="ARBA00022984"/>
    </source>
</evidence>
<keyword evidence="6 9" id="KW-0573">Peptidoglycan synthesis</keyword>
<feature type="active site" description="Proton donor/acceptor" evidence="9">
    <location>
        <position position="116"/>
    </location>
</feature>
<comment type="pathway">
    <text evidence="1 9">Cell wall biogenesis; peptidoglycan biosynthesis.</text>
</comment>
<dbReference type="Proteomes" id="UP000290649">
    <property type="component" value="Unassembled WGS sequence"/>
</dbReference>
<feature type="domain" description="L,D-TPase catalytic" evidence="10">
    <location>
        <begin position="32"/>
        <end position="156"/>
    </location>
</feature>
<evidence type="ECO:0000256" key="8">
    <source>
        <dbReference type="ARBA" id="ARBA00060592"/>
    </source>
</evidence>
<reference evidence="11 12" key="1">
    <citation type="journal article" date="2019" name="Int. J. Syst. Evol. Microbiol.">
        <title>Anaerobacillus alkaliphilus sp. nov., a novel alkaliphilic and moderately halophilic bacterium.</title>
        <authorList>
            <person name="Borsodi A.K."/>
            <person name="Aszalos J.M."/>
            <person name="Bihari P."/>
            <person name="Nagy I."/>
            <person name="Schumann P."/>
            <person name="Sproer C."/>
            <person name="Kovacs A.L."/>
            <person name="Boka K."/>
            <person name="Dobosy P."/>
            <person name="Ovari M."/>
            <person name="Szili-Kovacs T."/>
            <person name="Toth E."/>
        </authorList>
    </citation>
    <scope>NUCLEOTIDE SEQUENCE [LARGE SCALE GENOMIC DNA]</scope>
    <source>
        <strain evidence="11 12">B16-10</strain>
    </source>
</reference>
<evidence type="ECO:0000256" key="3">
    <source>
        <dbReference type="ARBA" id="ARBA00022679"/>
    </source>
</evidence>
<dbReference type="Gene3D" id="3.30.457.10">
    <property type="entry name" value="Copper amine oxidase-like, N-terminal domain"/>
    <property type="match status" value="2"/>
</dbReference>
<dbReference type="InterPro" id="IPR005490">
    <property type="entry name" value="LD_TPept_cat_dom"/>
</dbReference>
<dbReference type="SUPFAM" id="SSF141523">
    <property type="entry name" value="L,D-transpeptidase catalytic domain-like"/>
    <property type="match status" value="1"/>
</dbReference>
<dbReference type="PANTHER" id="PTHR30582">
    <property type="entry name" value="L,D-TRANSPEPTIDASE"/>
    <property type="match status" value="1"/>
</dbReference>
<keyword evidence="12" id="KW-1185">Reference proteome</keyword>
<keyword evidence="7 9" id="KW-0961">Cell wall biogenesis/degradation</keyword>
<keyword evidence="5 9" id="KW-0133">Cell shape</keyword>
<comment type="pathway">
    <text evidence="8">Glycan biosynthesis.</text>
</comment>
<name>A0A4Q0VWI8_9BACI</name>
<dbReference type="FunFam" id="2.40.440.10:FF:000003">
    <property type="entry name" value="L,D-transpeptidase YciB"/>
    <property type="match status" value="1"/>
</dbReference>
<gene>
    <name evidence="11" type="ORF">DS745_05015</name>
</gene>
<proteinExistence type="inferred from homology"/>
<dbReference type="GO" id="GO:0016740">
    <property type="term" value="F:transferase activity"/>
    <property type="evidence" value="ECO:0007669"/>
    <property type="project" value="UniProtKB-KW"/>
</dbReference>
<dbReference type="Pfam" id="PF07833">
    <property type="entry name" value="Cu_amine_oxidN1"/>
    <property type="match status" value="2"/>
</dbReference>
<organism evidence="11 12">
    <name type="scientific">Anaerobacillus alkaliphilus</name>
    <dbReference type="NCBI Taxonomy" id="1548597"/>
    <lineage>
        <taxon>Bacteria</taxon>
        <taxon>Bacillati</taxon>
        <taxon>Bacillota</taxon>
        <taxon>Bacilli</taxon>
        <taxon>Bacillales</taxon>
        <taxon>Bacillaceae</taxon>
        <taxon>Anaerobacillus</taxon>
    </lineage>
</organism>
<sequence length="410" mass="45280">MLRKGVILAFLISLLVCVFPYEGALASQGQGQLIIINKSTNQLGYFNNGELVRTFAVATGRSDSLTPEGSFTIVNKIKNRPYYKDGIPGGDPRNPLGDRWLGLDARGTYGTTYAIHGNNNPDSIGKYVSAGCVRMHNEDVHWLFDQLNLYTPVNIGHFSADFEEAARKVGYELRQPIEVFVNGELLSLENSPKSVNNRVLVPLRAIFSSLGAKVTWDQKTQSVTAIRGDRNIKLTIGSTKAYINGQETILDVPAEVYNGSTYVPIRFVSEALGAKINWDNEKRVIAIETETAPVVATSVDLKINGKLNPFEQRAYLRGGTAMVPLRGIFQELGAQVTWNQEEAVIYAQKGDRNITLYLNESIVFVNQVAINLAVPAEIIAGTTFIPARFISETFNVPIHWDPTLQLVTIM</sequence>
<evidence type="ECO:0000256" key="5">
    <source>
        <dbReference type="ARBA" id="ARBA00022960"/>
    </source>
</evidence>
<dbReference type="InterPro" id="IPR036582">
    <property type="entry name" value="Mao_N_sf"/>
</dbReference>
<comment type="caution">
    <text evidence="11">The sequence shown here is derived from an EMBL/GenBank/DDBJ whole genome shotgun (WGS) entry which is preliminary data.</text>
</comment>
<evidence type="ECO:0000256" key="9">
    <source>
        <dbReference type="PROSITE-ProRule" id="PRU01373"/>
    </source>
</evidence>
<evidence type="ECO:0000313" key="11">
    <source>
        <dbReference type="EMBL" id="RXJ02946.1"/>
    </source>
</evidence>
<keyword evidence="3" id="KW-0808">Transferase</keyword>
<dbReference type="InterPro" id="IPR050979">
    <property type="entry name" value="LD-transpeptidase"/>
</dbReference>
<evidence type="ECO:0000256" key="4">
    <source>
        <dbReference type="ARBA" id="ARBA00022801"/>
    </source>
</evidence>
<dbReference type="PANTHER" id="PTHR30582:SF4">
    <property type="entry name" value="L,D-TRANSPEPTIDASE YQJB-RELATED"/>
    <property type="match status" value="1"/>
</dbReference>
<feature type="active site" description="Nucleophile" evidence="9">
    <location>
        <position position="132"/>
    </location>
</feature>
<dbReference type="InterPro" id="IPR012854">
    <property type="entry name" value="Cu_amine_oxidase-like_N"/>
</dbReference>
<comment type="similarity">
    <text evidence="2">Belongs to the YkuD family.</text>
</comment>
<evidence type="ECO:0000256" key="2">
    <source>
        <dbReference type="ARBA" id="ARBA00005992"/>
    </source>
</evidence>
<dbReference type="OrthoDB" id="9787225at2"/>
<dbReference type="PROSITE" id="PS52029">
    <property type="entry name" value="LD_TPASE"/>
    <property type="match status" value="1"/>
</dbReference>
<evidence type="ECO:0000313" key="12">
    <source>
        <dbReference type="Proteomes" id="UP000290649"/>
    </source>
</evidence>
<dbReference type="EMBL" id="QOUX01000020">
    <property type="protein sequence ID" value="RXJ02946.1"/>
    <property type="molecule type" value="Genomic_DNA"/>
</dbReference>